<dbReference type="InterPro" id="IPR036640">
    <property type="entry name" value="ABC1_TM_sf"/>
</dbReference>
<feature type="transmembrane region" description="Helical" evidence="10">
    <location>
        <begin position="210"/>
        <end position="242"/>
    </location>
</feature>
<dbReference type="InterPro" id="IPR039421">
    <property type="entry name" value="Type_1_exporter"/>
</dbReference>
<proteinExistence type="predicted"/>
<evidence type="ECO:0000256" key="9">
    <source>
        <dbReference type="SAM" id="MobiDB-lite"/>
    </source>
</evidence>
<evidence type="ECO:0000256" key="8">
    <source>
        <dbReference type="ARBA" id="ARBA00023136"/>
    </source>
</evidence>
<dbReference type="PANTHER" id="PTHR43394:SF1">
    <property type="entry name" value="ATP-BINDING CASSETTE SUB-FAMILY B MEMBER 10, MITOCHONDRIAL"/>
    <property type="match status" value="1"/>
</dbReference>
<feature type="domain" description="ABC transporter" evidence="11">
    <location>
        <begin position="403"/>
        <end position="637"/>
    </location>
</feature>
<evidence type="ECO:0000256" key="3">
    <source>
        <dbReference type="ARBA" id="ARBA00022519"/>
    </source>
</evidence>
<dbReference type="InterPro" id="IPR003439">
    <property type="entry name" value="ABC_transporter-like_ATP-bd"/>
</dbReference>
<name>A0ABW8MPG6_9BURK</name>
<feature type="domain" description="ABC transmembrane type-1" evidence="12">
    <location>
        <begin position="87"/>
        <end position="369"/>
    </location>
</feature>
<feature type="transmembrane region" description="Helical" evidence="10">
    <location>
        <begin position="83"/>
        <end position="102"/>
    </location>
</feature>
<evidence type="ECO:0000256" key="1">
    <source>
        <dbReference type="ARBA" id="ARBA00004651"/>
    </source>
</evidence>
<accession>A0ABW8MPG6</accession>
<keyword evidence="6 13" id="KW-0067">ATP-binding</keyword>
<dbReference type="PANTHER" id="PTHR43394">
    <property type="entry name" value="ATP-DEPENDENT PERMEASE MDL1, MITOCHONDRIAL"/>
    <property type="match status" value="1"/>
</dbReference>
<dbReference type="Gene3D" id="3.40.50.300">
    <property type="entry name" value="P-loop containing nucleotide triphosphate hydrolases"/>
    <property type="match status" value="1"/>
</dbReference>
<keyword evidence="2" id="KW-1003">Cell membrane</keyword>
<keyword evidence="4 10" id="KW-0812">Transmembrane</keyword>
<keyword evidence="8 10" id="KW-0472">Membrane</keyword>
<dbReference type="PROSITE" id="PS50893">
    <property type="entry name" value="ABC_TRANSPORTER_2"/>
    <property type="match status" value="1"/>
</dbReference>
<dbReference type="GO" id="GO:0005524">
    <property type="term" value="F:ATP binding"/>
    <property type="evidence" value="ECO:0007669"/>
    <property type="project" value="UniProtKB-KW"/>
</dbReference>
<keyword evidence="3" id="KW-0997">Cell inner membrane</keyword>
<protein>
    <submittedName>
        <fullName evidence="13">ATP-binding cassette subfamily B protein</fullName>
    </submittedName>
</protein>
<dbReference type="EMBL" id="JBIYDN010000020">
    <property type="protein sequence ID" value="MFK4445584.1"/>
    <property type="molecule type" value="Genomic_DNA"/>
</dbReference>
<feature type="transmembrane region" description="Helical" evidence="10">
    <location>
        <begin position="312"/>
        <end position="333"/>
    </location>
</feature>
<dbReference type="InterPro" id="IPR011527">
    <property type="entry name" value="ABC1_TM_dom"/>
</dbReference>
<dbReference type="PROSITE" id="PS50929">
    <property type="entry name" value="ABC_TM1F"/>
    <property type="match status" value="1"/>
</dbReference>
<evidence type="ECO:0000256" key="10">
    <source>
        <dbReference type="SAM" id="Phobius"/>
    </source>
</evidence>
<sequence>MRDDLARYTRYNSAIGAARLSPRSGQTRRMRPRRSIALNRSTQQKRPLDQLTVSQRNVHNAKLASYASRPLAFLFRYIRRHPVAHTIVLVSVLSAVGCALASQYAIKHLIDVLGQGRGHPGPLWAAFMILVGLIAADNMLWRVGGWVGAHTFVVVTGDLRRDLFSYLSGHSPTYFSEKQPGMLASRITATSNAIYTAENTMAWNVLPPCIAVIGAIVMIVAVNPLMACCLMLASAILAFVLYRLAGRGSARHHTFATKAASVDGELVDVIGNMALVRAFGMTFREQKRFGSTVKAEMVARQQSLLYLEKLRLFHAVVTAILSAGLLGWALWLWSKGRATSGDIVLVSSLGFTILHGTRDLAVALVDVTQHVARLAEAVQTLLEPHGMPDRSDATELVQQGGRVDFEEVTFAYPRRRPILDKFNLHIEPGQRVGLIGKSGAGKSTVLALLQRFYEAQGGAIKVDGQDISLITQDSLRMSIALVPQDISLFHRTVYENIAYGRPDASREEVLAAAREARCSDFIEAMPEGFDTIVGDRGVKLSGGQRQRIAIARAILKNAPILLLDEATSALDSSSEEAIQQALDRLMVGRTVIAIAHRLSTLQGFDRIIVMSAGKVIDDGSPDQLRNRPGLYRELLSKQHGKLPPATMPSQQLAARAEST</sequence>
<evidence type="ECO:0000256" key="5">
    <source>
        <dbReference type="ARBA" id="ARBA00022741"/>
    </source>
</evidence>
<dbReference type="CDD" id="cd07346">
    <property type="entry name" value="ABC_6TM_exporters"/>
    <property type="match status" value="1"/>
</dbReference>
<reference evidence="13 14" key="1">
    <citation type="submission" date="2024-11" db="EMBL/GenBank/DDBJ databases">
        <title>Using genomics to understand microbial adaptation to soil warming.</title>
        <authorList>
            <person name="Deangelis K.M. PhD."/>
        </authorList>
    </citation>
    <scope>NUCLEOTIDE SEQUENCE [LARGE SCALE GENOMIC DNA]</scope>
    <source>
        <strain evidence="13 14">GAS97</strain>
    </source>
</reference>
<dbReference type="Proteomes" id="UP001620514">
    <property type="component" value="Unassembled WGS sequence"/>
</dbReference>
<dbReference type="Gene3D" id="1.20.1560.10">
    <property type="entry name" value="ABC transporter type 1, transmembrane domain"/>
    <property type="match status" value="1"/>
</dbReference>
<dbReference type="SUPFAM" id="SSF90123">
    <property type="entry name" value="ABC transporter transmembrane region"/>
    <property type="match status" value="1"/>
</dbReference>
<dbReference type="Pfam" id="PF00664">
    <property type="entry name" value="ABC_membrane"/>
    <property type="match status" value="1"/>
</dbReference>
<feature type="transmembrane region" description="Helical" evidence="10">
    <location>
        <begin position="123"/>
        <end position="141"/>
    </location>
</feature>
<evidence type="ECO:0000256" key="4">
    <source>
        <dbReference type="ARBA" id="ARBA00022692"/>
    </source>
</evidence>
<feature type="region of interest" description="Disordered" evidence="9">
    <location>
        <begin position="22"/>
        <end position="45"/>
    </location>
</feature>
<keyword evidence="7 10" id="KW-1133">Transmembrane helix</keyword>
<dbReference type="InterPro" id="IPR017871">
    <property type="entry name" value="ABC_transporter-like_CS"/>
</dbReference>
<evidence type="ECO:0000313" key="13">
    <source>
        <dbReference type="EMBL" id="MFK4445584.1"/>
    </source>
</evidence>
<gene>
    <name evidence="13" type="ORF">ABH943_005609</name>
</gene>
<dbReference type="PROSITE" id="PS00211">
    <property type="entry name" value="ABC_TRANSPORTER_1"/>
    <property type="match status" value="1"/>
</dbReference>
<dbReference type="SMART" id="SM00382">
    <property type="entry name" value="AAA"/>
    <property type="match status" value="1"/>
</dbReference>
<keyword evidence="14" id="KW-1185">Reference proteome</keyword>
<evidence type="ECO:0000256" key="6">
    <source>
        <dbReference type="ARBA" id="ARBA00022840"/>
    </source>
</evidence>
<feature type="region of interest" description="Disordered" evidence="9">
    <location>
        <begin position="638"/>
        <end position="659"/>
    </location>
</feature>
<dbReference type="SUPFAM" id="SSF52540">
    <property type="entry name" value="P-loop containing nucleoside triphosphate hydrolases"/>
    <property type="match status" value="1"/>
</dbReference>
<evidence type="ECO:0000259" key="12">
    <source>
        <dbReference type="PROSITE" id="PS50929"/>
    </source>
</evidence>
<comment type="subcellular location">
    <subcellularLocation>
        <location evidence="1">Cell membrane</location>
        <topology evidence="1">Multi-pass membrane protein</topology>
    </subcellularLocation>
</comment>
<keyword evidence="5" id="KW-0547">Nucleotide-binding</keyword>
<dbReference type="InterPro" id="IPR003593">
    <property type="entry name" value="AAA+_ATPase"/>
</dbReference>
<dbReference type="InterPro" id="IPR027417">
    <property type="entry name" value="P-loop_NTPase"/>
</dbReference>
<evidence type="ECO:0000256" key="7">
    <source>
        <dbReference type="ARBA" id="ARBA00022989"/>
    </source>
</evidence>
<feature type="compositionally biased region" description="Polar residues" evidence="9">
    <location>
        <begin position="647"/>
        <end position="659"/>
    </location>
</feature>
<evidence type="ECO:0000313" key="14">
    <source>
        <dbReference type="Proteomes" id="UP001620514"/>
    </source>
</evidence>
<organism evidence="13 14">
    <name type="scientific">Caballeronia udeis</name>
    <dbReference type="NCBI Taxonomy" id="1232866"/>
    <lineage>
        <taxon>Bacteria</taxon>
        <taxon>Pseudomonadati</taxon>
        <taxon>Pseudomonadota</taxon>
        <taxon>Betaproteobacteria</taxon>
        <taxon>Burkholderiales</taxon>
        <taxon>Burkholderiaceae</taxon>
        <taxon>Caballeronia</taxon>
    </lineage>
</organism>
<evidence type="ECO:0000259" key="11">
    <source>
        <dbReference type="PROSITE" id="PS50893"/>
    </source>
</evidence>
<dbReference type="Pfam" id="PF00005">
    <property type="entry name" value="ABC_tran"/>
    <property type="match status" value="1"/>
</dbReference>
<evidence type="ECO:0000256" key="2">
    <source>
        <dbReference type="ARBA" id="ARBA00022475"/>
    </source>
</evidence>
<comment type="caution">
    <text evidence="13">The sequence shown here is derived from an EMBL/GenBank/DDBJ whole genome shotgun (WGS) entry which is preliminary data.</text>
</comment>